<reference evidence="1" key="1">
    <citation type="submission" date="2025-08" db="UniProtKB">
        <authorList>
            <consortium name="Ensembl"/>
        </authorList>
    </citation>
    <scope>IDENTIFICATION</scope>
</reference>
<name>A0A673JTA1_9TELE</name>
<evidence type="ECO:0000313" key="2">
    <source>
        <dbReference type="Proteomes" id="UP000472270"/>
    </source>
</evidence>
<protein>
    <submittedName>
        <fullName evidence="1">Uncharacterized protein</fullName>
    </submittedName>
</protein>
<evidence type="ECO:0000313" key="1">
    <source>
        <dbReference type="Ensembl" id="ENSSRHP00000055111.1"/>
    </source>
</evidence>
<keyword evidence="2" id="KW-1185">Reference proteome</keyword>
<organism evidence="1 2">
    <name type="scientific">Sinocyclocheilus rhinocerous</name>
    <dbReference type="NCBI Taxonomy" id="307959"/>
    <lineage>
        <taxon>Eukaryota</taxon>
        <taxon>Metazoa</taxon>
        <taxon>Chordata</taxon>
        <taxon>Craniata</taxon>
        <taxon>Vertebrata</taxon>
        <taxon>Euteleostomi</taxon>
        <taxon>Actinopterygii</taxon>
        <taxon>Neopterygii</taxon>
        <taxon>Teleostei</taxon>
        <taxon>Ostariophysi</taxon>
        <taxon>Cypriniformes</taxon>
        <taxon>Cyprinidae</taxon>
        <taxon>Cyprininae</taxon>
        <taxon>Sinocyclocheilus</taxon>
    </lineage>
</organism>
<proteinExistence type="predicted"/>
<dbReference type="AlphaFoldDB" id="A0A673JTA1"/>
<accession>A0A673JTA1</accession>
<reference evidence="1" key="2">
    <citation type="submission" date="2025-09" db="UniProtKB">
        <authorList>
            <consortium name="Ensembl"/>
        </authorList>
    </citation>
    <scope>IDENTIFICATION</scope>
</reference>
<dbReference type="Ensembl" id="ENSSRHT00000056659.1">
    <property type="protein sequence ID" value="ENSSRHP00000055111.1"/>
    <property type="gene ID" value="ENSSRHG00000027762.1"/>
</dbReference>
<dbReference type="Proteomes" id="UP000472270">
    <property type="component" value="Unassembled WGS sequence"/>
</dbReference>
<sequence>TGLPLHIPHTESIRAEHKAFTLLRHISYVLSIVNRFNIIHNHDALGDACCVSHTAVYQAPGVLNIHRPLTLRTHVILTPIYLNLHYLSNI</sequence>